<dbReference type="EMBL" id="RYZS01000002">
    <property type="protein sequence ID" value="RVU92339.1"/>
    <property type="molecule type" value="Genomic_DNA"/>
</dbReference>
<dbReference type="Proteomes" id="UP000288388">
    <property type="component" value="Unassembled WGS sequence"/>
</dbReference>
<proteinExistence type="predicted"/>
<dbReference type="AlphaFoldDB" id="A0A2N8PT72"/>
<accession>A0A2N8PT72</accession>
<protein>
    <submittedName>
        <fullName evidence="1">Uncharacterized protein</fullName>
    </submittedName>
</protein>
<comment type="caution">
    <text evidence="1">The sequence shown here is derived from an EMBL/GenBank/DDBJ whole genome shotgun (WGS) entry which is preliminary data.</text>
</comment>
<evidence type="ECO:0000313" key="2">
    <source>
        <dbReference type="Proteomes" id="UP000288388"/>
    </source>
</evidence>
<reference evidence="1 2" key="1">
    <citation type="submission" date="2018-12" db="EMBL/GenBank/DDBJ databases">
        <title>A novel vanA-carrying plasmid in a clinical isolate of Enterococcus avium.</title>
        <authorList>
            <person name="Bernasconi O.J."/>
            <person name="Luzzaro F."/>
            <person name="Endimiani A."/>
        </authorList>
    </citation>
    <scope>NUCLEOTIDE SEQUENCE [LARGE SCALE GENOMIC DNA]</scope>
    <source>
        <strain evidence="1 2">LC0559/18</strain>
    </source>
</reference>
<sequence length="86" mass="9587">MKKIVANPMELRDAIRCEKRNISITGGFAKMMQPLATEKEVDVEKLDLPTFVKLALDPTTMETLSTAYRVATKNGNAGVELEYVKI</sequence>
<name>A0A2N8PT72_ENTAV</name>
<gene>
    <name evidence="1" type="ORF">EK398_17565</name>
</gene>
<dbReference type="RefSeq" id="WP_102873108.1">
    <property type="nucleotide sequence ID" value="NZ_JAOUSU010000023.1"/>
</dbReference>
<evidence type="ECO:0000313" key="1">
    <source>
        <dbReference type="EMBL" id="RVU92339.1"/>
    </source>
</evidence>
<organism evidence="1 2">
    <name type="scientific">Enterococcus avium</name>
    <name type="common">Streptococcus avium</name>
    <dbReference type="NCBI Taxonomy" id="33945"/>
    <lineage>
        <taxon>Bacteria</taxon>
        <taxon>Bacillati</taxon>
        <taxon>Bacillota</taxon>
        <taxon>Bacilli</taxon>
        <taxon>Lactobacillales</taxon>
        <taxon>Enterococcaceae</taxon>
        <taxon>Enterococcus</taxon>
    </lineage>
</organism>